<dbReference type="OrthoDB" id="7475815at2759"/>
<evidence type="ECO:0000256" key="1">
    <source>
        <dbReference type="SAM" id="MobiDB-lite"/>
    </source>
</evidence>
<feature type="compositionally biased region" description="Low complexity" evidence="1">
    <location>
        <begin position="153"/>
        <end position="163"/>
    </location>
</feature>
<evidence type="ECO:0000313" key="3">
    <source>
        <dbReference type="Proteomes" id="UP000301870"/>
    </source>
</evidence>
<feature type="region of interest" description="Disordered" evidence="1">
    <location>
        <begin position="153"/>
        <end position="176"/>
    </location>
</feature>
<feature type="signal peptide" evidence="2">
    <location>
        <begin position="1"/>
        <end position="47"/>
    </location>
</feature>
<keyword evidence="2" id="KW-0732">Signal</keyword>
<dbReference type="RefSeq" id="XP_022820585.1">
    <property type="nucleotide sequence ID" value="XM_022964817.1"/>
</dbReference>
<name>A0A9J7DXR9_SPOLT</name>
<gene>
    <name evidence="4" type="primary">LOC111352344</name>
</gene>
<feature type="region of interest" description="Disordered" evidence="1">
    <location>
        <begin position="239"/>
        <end position="262"/>
    </location>
</feature>
<dbReference type="Proteomes" id="UP000301870">
    <property type="component" value="Chromosome 15"/>
</dbReference>
<reference evidence="4" key="1">
    <citation type="submission" date="2025-08" db="UniProtKB">
        <authorList>
            <consortium name="RefSeq"/>
        </authorList>
    </citation>
    <scope>IDENTIFICATION</scope>
    <source>
        <strain evidence="4">Ishihara</strain>
        <tissue evidence="4">Whole body</tissue>
    </source>
</reference>
<dbReference type="GeneID" id="111352344"/>
<organism evidence="3 4">
    <name type="scientific">Spodoptera litura</name>
    <name type="common">Asian cotton leafworm</name>
    <dbReference type="NCBI Taxonomy" id="69820"/>
    <lineage>
        <taxon>Eukaryota</taxon>
        <taxon>Metazoa</taxon>
        <taxon>Ecdysozoa</taxon>
        <taxon>Arthropoda</taxon>
        <taxon>Hexapoda</taxon>
        <taxon>Insecta</taxon>
        <taxon>Pterygota</taxon>
        <taxon>Neoptera</taxon>
        <taxon>Endopterygota</taxon>
        <taxon>Lepidoptera</taxon>
        <taxon>Glossata</taxon>
        <taxon>Ditrysia</taxon>
        <taxon>Noctuoidea</taxon>
        <taxon>Noctuidae</taxon>
        <taxon>Amphipyrinae</taxon>
        <taxon>Spodoptera</taxon>
    </lineage>
</organism>
<evidence type="ECO:0000256" key="2">
    <source>
        <dbReference type="SAM" id="SignalP"/>
    </source>
</evidence>
<proteinExistence type="predicted"/>
<feature type="compositionally biased region" description="Low complexity" evidence="1">
    <location>
        <begin position="239"/>
        <end position="251"/>
    </location>
</feature>
<dbReference type="KEGG" id="sliu:111352344"/>
<sequence length="395" mass="43087">MLLVQQAISGARRACATRPRPARTMHRRARLLLLATAAAVSAALSTAHNLRDTLPTNCGSASFGTPTGTAQRLIETQLKPGVADWNIVVPMPPACEQAEVTGVDMTVCDADAAPEVTMSDALTARVHRTGQLADFAAVNVTVHCIPPVPSTSPAPTITSAAPAPTTPPAPPSTTDARSTYEMFSDELISNEEISNETPPNYFMDYDLTSNESMPPTTTTTTTTSTTAVPALLPEVTTPQLETTSTTELITTTRKRKIRPKVKKPRTLKVTIKIAPMNHDVKENDGILKSAGAESMSSSHKDKPDQELSFQSSEYPSYMEPRFAIDRPPHHKRRHRHGAHSQHYGAPRALHWLAPRPLYGAGAPRPPYSVLGSTKLFGPRLLYWMRHKPTMFFSHY</sequence>
<feature type="chain" id="PRO_5039914968" evidence="2">
    <location>
        <begin position="48"/>
        <end position="395"/>
    </location>
</feature>
<dbReference type="AlphaFoldDB" id="A0A9J7DXR9"/>
<accession>A0A9J7DXR9</accession>
<protein>
    <submittedName>
        <fullName evidence="4">Mucin-5AC-like</fullName>
    </submittedName>
</protein>
<feature type="compositionally biased region" description="Basic residues" evidence="1">
    <location>
        <begin position="252"/>
        <end position="262"/>
    </location>
</feature>
<keyword evidence="3" id="KW-1185">Reference proteome</keyword>
<evidence type="ECO:0000313" key="4">
    <source>
        <dbReference type="RefSeq" id="XP_022820585.1"/>
    </source>
</evidence>